<dbReference type="EMBL" id="MHQC01000037">
    <property type="protein sequence ID" value="OGZ94389.1"/>
    <property type="molecule type" value="Genomic_DNA"/>
</dbReference>
<dbReference type="AlphaFoldDB" id="A0A1G2K4N0"/>
<name>A0A1G2K4N0_9BACT</name>
<organism evidence="1 2">
    <name type="scientific">Candidatus Sungbacteria bacterium RIFCSPHIGHO2_01_FULL_47_32</name>
    <dbReference type="NCBI Taxonomy" id="1802264"/>
    <lineage>
        <taxon>Bacteria</taxon>
        <taxon>Candidatus Sungiibacteriota</taxon>
    </lineage>
</organism>
<protein>
    <submittedName>
        <fullName evidence="1">Uncharacterized protein</fullName>
    </submittedName>
</protein>
<gene>
    <name evidence="1" type="ORF">A2633_02180</name>
</gene>
<evidence type="ECO:0000313" key="1">
    <source>
        <dbReference type="EMBL" id="OGZ94389.1"/>
    </source>
</evidence>
<reference evidence="1 2" key="1">
    <citation type="journal article" date="2016" name="Nat. Commun.">
        <title>Thousands of microbial genomes shed light on interconnected biogeochemical processes in an aquifer system.</title>
        <authorList>
            <person name="Anantharaman K."/>
            <person name="Brown C.T."/>
            <person name="Hug L.A."/>
            <person name="Sharon I."/>
            <person name="Castelle C.J."/>
            <person name="Probst A.J."/>
            <person name="Thomas B.C."/>
            <person name="Singh A."/>
            <person name="Wilkins M.J."/>
            <person name="Karaoz U."/>
            <person name="Brodie E.L."/>
            <person name="Williams K.H."/>
            <person name="Hubbard S.S."/>
            <person name="Banfield J.F."/>
        </authorList>
    </citation>
    <scope>NUCLEOTIDE SEQUENCE [LARGE SCALE GENOMIC DNA]</scope>
</reference>
<accession>A0A1G2K4N0</accession>
<evidence type="ECO:0000313" key="2">
    <source>
        <dbReference type="Proteomes" id="UP000177152"/>
    </source>
</evidence>
<sequence length="88" mass="10229">MLKAPRAREFSRRKLIPRGPKIVCEEMKRAQAYGPGSILNYFPFYLDKIMRLVKKKSDLLHFLSGVKPGPFVNFLQDLNKEHEGVVRI</sequence>
<comment type="caution">
    <text evidence="1">The sequence shown here is derived from an EMBL/GenBank/DDBJ whole genome shotgun (WGS) entry which is preliminary data.</text>
</comment>
<proteinExistence type="predicted"/>
<dbReference type="Proteomes" id="UP000177152">
    <property type="component" value="Unassembled WGS sequence"/>
</dbReference>